<evidence type="ECO:0000256" key="1">
    <source>
        <dbReference type="SAM" id="MobiDB-lite"/>
    </source>
</evidence>
<evidence type="ECO:0000313" key="2">
    <source>
        <dbReference type="EMBL" id="GAF69687.1"/>
    </source>
</evidence>
<organism evidence="2">
    <name type="scientific">marine sediment metagenome</name>
    <dbReference type="NCBI Taxonomy" id="412755"/>
    <lineage>
        <taxon>unclassified sequences</taxon>
        <taxon>metagenomes</taxon>
        <taxon>ecological metagenomes</taxon>
    </lineage>
</organism>
<name>X0S151_9ZZZZ</name>
<dbReference type="AlphaFoldDB" id="X0S151"/>
<feature type="region of interest" description="Disordered" evidence="1">
    <location>
        <begin position="1"/>
        <end position="49"/>
    </location>
</feature>
<accession>X0S151</accession>
<gene>
    <name evidence="2" type="ORF">S01H1_17169</name>
</gene>
<proteinExistence type="predicted"/>
<comment type="caution">
    <text evidence="2">The sequence shown here is derived from an EMBL/GenBank/DDBJ whole genome shotgun (WGS) entry which is preliminary data.</text>
</comment>
<feature type="non-terminal residue" evidence="2">
    <location>
        <position position="49"/>
    </location>
</feature>
<protein>
    <submittedName>
        <fullName evidence="2">Uncharacterized protein</fullName>
    </submittedName>
</protein>
<sequence length="49" mass="5316">MPKGYGYGGESTMDKKGALPKMKGQHGMMMKDQGQPMMKHGKGPEMSAE</sequence>
<reference evidence="2" key="1">
    <citation type="journal article" date="2014" name="Front. Microbiol.">
        <title>High frequency of phylogenetically diverse reductive dehalogenase-homologous genes in deep subseafloor sedimentary metagenomes.</title>
        <authorList>
            <person name="Kawai M."/>
            <person name="Futagami T."/>
            <person name="Toyoda A."/>
            <person name="Takaki Y."/>
            <person name="Nishi S."/>
            <person name="Hori S."/>
            <person name="Arai W."/>
            <person name="Tsubouchi T."/>
            <person name="Morono Y."/>
            <person name="Uchiyama I."/>
            <person name="Ito T."/>
            <person name="Fujiyama A."/>
            <person name="Inagaki F."/>
            <person name="Takami H."/>
        </authorList>
    </citation>
    <scope>NUCLEOTIDE SEQUENCE</scope>
    <source>
        <strain evidence="2">Expedition CK06-06</strain>
    </source>
</reference>
<dbReference type="EMBL" id="BARS01009089">
    <property type="protein sequence ID" value="GAF69687.1"/>
    <property type="molecule type" value="Genomic_DNA"/>
</dbReference>